<dbReference type="InterPro" id="IPR016032">
    <property type="entry name" value="Sig_transdc_resp-reg_C-effctor"/>
</dbReference>
<dbReference type="InterPro" id="IPR011006">
    <property type="entry name" value="CheY-like_superfamily"/>
</dbReference>
<dbReference type="AlphaFoldDB" id="A0A918MIG1"/>
<sequence>MRIMVIGDCPVFRDGITQLIDTVPDLHLVATASSIRGVDGELAGVDVVLIDLQQSVRSLAAAVAWLRDRGHAVIVVSSSPQIDAVQVIQAGASGYLSRQAEGEELLTAIRAVGAGHGYVSVPASHLLRRSPHFTKREQEILRLVAHGATDREIAGRLSISKHTVQSHLDRIGEKAGCRRRSQLTRLALKYGLIDGESELS</sequence>
<evidence type="ECO:0000259" key="5">
    <source>
        <dbReference type="PROSITE" id="PS50110"/>
    </source>
</evidence>
<feature type="domain" description="HTH luxR-type" evidence="4">
    <location>
        <begin position="126"/>
        <end position="191"/>
    </location>
</feature>
<evidence type="ECO:0000256" key="1">
    <source>
        <dbReference type="ARBA" id="ARBA00022553"/>
    </source>
</evidence>
<evidence type="ECO:0000259" key="4">
    <source>
        <dbReference type="PROSITE" id="PS50043"/>
    </source>
</evidence>
<dbReference type="InterPro" id="IPR039420">
    <property type="entry name" value="WalR-like"/>
</dbReference>
<dbReference type="PROSITE" id="PS50110">
    <property type="entry name" value="RESPONSE_REGULATORY"/>
    <property type="match status" value="1"/>
</dbReference>
<dbReference type="Pfam" id="PF00196">
    <property type="entry name" value="GerE"/>
    <property type="match status" value="1"/>
</dbReference>
<proteinExistence type="predicted"/>
<feature type="modified residue" description="4-aspartylphosphate" evidence="3">
    <location>
        <position position="51"/>
    </location>
</feature>
<dbReference type="Gene3D" id="3.40.50.2300">
    <property type="match status" value="1"/>
</dbReference>
<evidence type="ECO:0000313" key="6">
    <source>
        <dbReference type="EMBL" id="GGW24238.1"/>
    </source>
</evidence>
<gene>
    <name evidence="6" type="ORF">GCM10010339_94070</name>
</gene>
<dbReference type="InterPro" id="IPR001789">
    <property type="entry name" value="Sig_transdc_resp-reg_receiver"/>
</dbReference>
<dbReference type="InterPro" id="IPR058245">
    <property type="entry name" value="NreC/VraR/RcsB-like_REC"/>
</dbReference>
<organism evidence="6 7">
    <name type="scientific">Streptomyces alanosinicus</name>
    <dbReference type="NCBI Taxonomy" id="68171"/>
    <lineage>
        <taxon>Bacteria</taxon>
        <taxon>Bacillati</taxon>
        <taxon>Actinomycetota</taxon>
        <taxon>Actinomycetes</taxon>
        <taxon>Kitasatosporales</taxon>
        <taxon>Streptomycetaceae</taxon>
        <taxon>Streptomyces</taxon>
    </lineage>
</organism>
<dbReference type="GO" id="GO:0003677">
    <property type="term" value="F:DNA binding"/>
    <property type="evidence" value="ECO:0007669"/>
    <property type="project" value="UniProtKB-KW"/>
</dbReference>
<dbReference type="InterPro" id="IPR000792">
    <property type="entry name" value="Tscrpt_reg_LuxR_C"/>
</dbReference>
<keyword evidence="1 3" id="KW-0597">Phosphoprotein</keyword>
<dbReference type="PANTHER" id="PTHR43214:SF43">
    <property type="entry name" value="TWO-COMPONENT RESPONSE REGULATOR"/>
    <property type="match status" value="1"/>
</dbReference>
<reference evidence="6" key="1">
    <citation type="journal article" date="2014" name="Int. J. Syst. Evol. Microbiol.">
        <title>Complete genome sequence of Corynebacterium casei LMG S-19264T (=DSM 44701T), isolated from a smear-ripened cheese.</title>
        <authorList>
            <consortium name="US DOE Joint Genome Institute (JGI-PGF)"/>
            <person name="Walter F."/>
            <person name="Albersmeier A."/>
            <person name="Kalinowski J."/>
            <person name="Ruckert C."/>
        </authorList>
    </citation>
    <scope>NUCLEOTIDE SEQUENCE</scope>
    <source>
        <strain evidence="6">JCM 4714</strain>
    </source>
</reference>
<protein>
    <submittedName>
        <fullName evidence="6">Two-component system response regulator, LuxR family protein</fullName>
    </submittedName>
</protein>
<reference evidence="6" key="2">
    <citation type="submission" date="2020-09" db="EMBL/GenBank/DDBJ databases">
        <authorList>
            <person name="Sun Q."/>
            <person name="Ohkuma M."/>
        </authorList>
    </citation>
    <scope>NUCLEOTIDE SEQUENCE</scope>
    <source>
        <strain evidence="6">JCM 4714</strain>
    </source>
</reference>
<dbReference type="GO" id="GO:0006355">
    <property type="term" value="P:regulation of DNA-templated transcription"/>
    <property type="evidence" value="ECO:0007669"/>
    <property type="project" value="InterPro"/>
</dbReference>
<dbReference type="PANTHER" id="PTHR43214">
    <property type="entry name" value="TWO-COMPONENT RESPONSE REGULATOR"/>
    <property type="match status" value="1"/>
</dbReference>
<dbReference type="InterPro" id="IPR036388">
    <property type="entry name" value="WH-like_DNA-bd_sf"/>
</dbReference>
<dbReference type="CDD" id="cd06170">
    <property type="entry name" value="LuxR_C_like"/>
    <property type="match status" value="1"/>
</dbReference>
<dbReference type="PRINTS" id="PR00038">
    <property type="entry name" value="HTHLUXR"/>
</dbReference>
<keyword evidence="2" id="KW-0238">DNA-binding</keyword>
<dbReference type="Gene3D" id="1.10.10.10">
    <property type="entry name" value="Winged helix-like DNA-binding domain superfamily/Winged helix DNA-binding domain"/>
    <property type="match status" value="1"/>
</dbReference>
<dbReference type="Proteomes" id="UP000655443">
    <property type="component" value="Unassembled WGS sequence"/>
</dbReference>
<accession>A0A918MIG1</accession>
<evidence type="ECO:0000313" key="7">
    <source>
        <dbReference type="Proteomes" id="UP000655443"/>
    </source>
</evidence>
<dbReference type="GO" id="GO:0000160">
    <property type="term" value="P:phosphorelay signal transduction system"/>
    <property type="evidence" value="ECO:0007669"/>
    <property type="project" value="InterPro"/>
</dbReference>
<comment type="caution">
    <text evidence="6">The sequence shown here is derived from an EMBL/GenBank/DDBJ whole genome shotgun (WGS) entry which is preliminary data.</text>
</comment>
<evidence type="ECO:0000256" key="2">
    <source>
        <dbReference type="ARBA" id="ARBA00023125"/>
    </source>
</evidence>
<dbReference type="RefSeq" id="WP_189960010.1">
    <property type="nucleotide sequence ID" value="NZ_BMVG01000088.1"/>
</dbReference>
<evidence type="ECO:0000256" key="3">
    <source>
        <dbReference type="PROSITE-ProRule" id="PRU00169"/>
    </source>
</evidence>
<dbReference type="SMART" id="SM00448">
    <property type="entry name" value="REC"/>
    <property type="match status" value="1"/>
</dbReference>
<dbReference type="SUPFAM" id="SSF52172">
    <property type="entry name" value="CheY-like"/>
    <property type="match status" value="1"/>
</dbReference>
<dbReference type="SMART" id="SM00421">
    <property type="entry name" value="HTH_LUXR"/>
    <property type="match status" value="1"/>
</dbReference>
<dbReference type="EMBL" id="BMVG01000088">
    <property type="protein sequence ID" value="GGW24238.1"/>
    <property type="molecule type" value="Genomic_DNA"/>
</dbReference>
<dbReference type="PROSITE" id="PS50043">
    <property type="entry name" value="HTH_LUXR_2"/>
    <property type="match status" value="1"/>
</dbReference>
<dbReference type="CDD" id="cd17535">
    <property type="entry name" value="REC_NarL-like"/>
    <property type="match status" value="1"/>
</dbReference>
<dbReference type="SUPFAM" id="SSF46894">
    <property type="entry name" value="C-terminal effector domain of the bipartite response regulators"/>
    <property type="match status" value="1"/>
</dbReference>
<feature type="domain" description="Response regulatory" evidence="5">
    <location>
        <begin position="2"/>
        <end position="113"/>
    </location>
</feature>
<keyword evidence="7" id="KW-1185">Reference proteome</keyword>
<name>A0A918MIG1_9ACTN</name>